<dbReference type="OrthoDB" id="5835829at2759"/>
<sequence length="98" mass="11050">MTVFDFAVALSEIYKVAINLKQVKTFTNSKFNKLYDGTVIVGTEEAIKAELKQTWETSRGTEGEAMREWMKALQGTVKTSWESGRSKEKMIALGSCFE</sequence>
<dbReference type="VEuPathDB" id="FungiDB:I302_06933"/>
<dbReference type="EMBL" id="KI894023">
    <property type="protein sequence ID" value="OCF23947.1"/>
    <property type="molecule type" value="Genomic_DNA"/>
</dbReference>
<gene>
    <name evidence="1" type="ORF">I302_06933</name>
</gene>
<name>A0A1B9FYU6_9TREE</name>
<dbReference type="AlphaFoldDB" id="A0A1B9FYU6"/>
<evidence type="ECO:0000313" key="1">
    <source>
        <dbReference type="EMBL" id="OCF23947.1"/>
    </source>
</evidence>
<organism evidence="1">
    <name type="scientific">Kwoniella bestiolae CBS 10118</name>
    <dbReference type="NCBI Taxonomy" id="1296100"/>
    <lineage>
        <taxon>Eukaryota</taxon>
        <taxon>Fungi</taxon>
        <taxon>Dikarya</taxon>
        <taxon>Basidiomycota</taxon>
        <taxon>Agaricomycotina</taxon>
        <taxon>Tremellomycetes</taxon>
        <taxon>Tremellales</taxon>
        <taxon>Cryptococcaceae</taxon>
        <taxon>Kwoniella</taxon>
    </lineage>
</organism>
<proteinExistence type="predicted"/>
<accession>A0A1B9FYU6</accession>
<reference evidence="1" key="2">
    <citation type="submission" date="2014-01" db="EMBL/GenBank/DDBJ databases">
        <title>Evolution of pathogenesis and genome organization in the Tremellales.</title>
        <authorList>
            <person name="Cuomo C."/>
            <person name="Litvintseva A."/>
            <person name="Heitman J."/>
            <person name="Chen Y."/>
            <person name="Sun S."/>
            <person name="Springer D."/>
            <person name="Dromer F."/>
            <person name="Young S."/>
            <person name="Zeng Q."/>
            <person name="Chapman S."/>
            <person name="Gujja S."/>
            <person name="Saif S."/>
            <person name="Birren B."/>
        </authorList>
    </citation>
    <scope>NUCLEOTIDE SEQUENCE</scope>
    <source>
        <strain evidence="1">CBS 10118</strain>
    </source>
</reference>
<protein>
    <submittedName>
        <fullName evidence="1">Uncharacterized protein</fullName>
    </submittedName>
</protein>
<reference evidence="1" key="1">
    <citation type="submission" date="2013-07" db="EMBL/GenBank/DDBJ databases">
        <title>The Genome Sequence of Cryptococcus bestiolae CBS10118.</title>
        <authorList>
            <consortium name="The Broad Institute Genome Sequencing Platform"/>
            <person name="Cuomo C."/>
            <person name="Litvintseva A."/>
            <person name="Chen Y."/>
            <person name="Heitman J."/>
            <person name="Sun S."/>
            <person name="Springer D."/>
            <person name="Dromer F."/>
            <person name="Young S.K."/>
            <person name="Zeng Q."/>
            <person name="Gargeya S."/>
            <person name="Fitzgerald M."/>
            <person name="Abouelleil A."/>
            <person name="Alvarado L."/>
            <person name="Berlin A.M."/>
            <person name="Chapman S.B."/>
            <person name="Dewar J."/>
            <person name="Goldberg J."/>
            <person name="Griggs A."/>
            <person name="Gujja S."/>
            <person name="Hansen M."/>
            <person name="Howarth C."/>
            <person name="Imamovic A."/>
            <person name="Larimer J."/>
            <person name="McCowan C."/>
            <person name="Murphy C."/>
            <person name="Pearson M."/>
            <person name="Priest M."/>
            <person name="Roberts A."/>
            <person name="Saif S."/>
            <person name="Shea T."/>
            <person name="Sykes S."/>
            <person name="Wortman J."/>
            <person name="Nusbaum C."/>
            <person name="Birren B."/>
        </authorList>
    </citation>
    <scope>NUCLEOTIDE SEQUENCE [LARGE SCALE GENOMIC DNA]</scope>
    <source>
        <strain evidence="1">CBS 10118</strain>
    </source>
</reference>